<dbReference type="GO" id="GO:0000139">
    <property type="term" value="C:Golgi membrane"/>
    <property type="evidence" value="ECO:0007669"/>
    <property type="project" value="InterPro"/>
</dbReference>
<dbReference type="GO" id="GO:0016757">
    <property type="term" value="F:glycosyltransferase activity"/>
    <property type="evidence" value="ECO:0007669"/>
    <property type="project" value="InterPro"/>
</dbReference>
<dbReference type="PANTHER" id="PTHR31410:SF1">
    <property type="entry name" value="POST-GPI ATTACHMENT TO PROTEINS FACTOR 4"/>
    <property type="match status" value="1"/>
</dbReference>
<reference evidence="4 5" key="1">
    <citation type="journal article" date="2015" name="BMC Genomics">
        <title>Gene expression during zombie ant biting behavior reflects the complexity underlying fungal parasitic behavioral manipulation.</title>
        <authorList>
            <person name="de Bekker C."/>
            <person name="Ohm R.A."/>
            <person name="Loreto R.G."/>
            <person name="Sebastian A."/>
            <person name="Albert I."/>
            <person name="Merrow M."/>
            <person name="Brachmann A."/>
            <person name="Hughes D.P."/>
        </authorList>
    </citation>
    <scope>NUCLEOTIDE SEQUENCE [LARGE SCALE GENOMIC DNA]</scope>
    <source>
        <strain evidence="4 5">SC16a</strain>
    </source>
</reference>
<keyword evidence="2" id="KW-0472">Membrane</keyword>
<evidence type="ECO:0000313" key="4">
    <source>
        <dbReference type="EMBL" id="PFH56259.1"/>
    </source>
</evidence>
<name>A0A2A9P495_OPHUN</name>
<gene>
    <name evidence="4" type="ORF">XA68_16825</name>
</gene>
<dbReference type="CDD" id="cd22189">
    <property type="entry name" value="PGAP4-like_fungal"/>
    <property type="match status" value="1"/>
</dbReference>
<evidence type="ECO:0000256" key="3">
    <source>
        <dbReference type="SAM" id="SignalP"/>
    </source>
</evidence>
<keyword evidence="5" id="KW-1185">Reference proteome</keyword>
<evidence type="ECO:0000256" key="1">
    <source>
        <dbReference type="SAM" id="MobiDB-lite"/>
    </source>
</evidence>
<dbReference type="AlphaFoldDB" id="A0A2A9P495"/>
<feature type="region of interest" description="Disordered" evidence="1">
    <location>
        <begin position="376"/>
        <end position="397"/>
    </location>
</feature>
<accession>A0A2A9P495</accession>
<dbReference type="Proteomes" id="UP000037136">
    <property type="component" value="Unassembled WGS sequence"/>
</dbReference>
<feature type="transmembrane region" description="Helical" evidence="2">
    <location>
        <begin position="247"/>
        <end position="268"/>
    </location>
</feature>
<keyword evidence="2" id="KW-1133">Transmembrane helix</keyword>
<evidence type="ECO:0000313" key="5">
    <source>
        <dbReference type="Proteomes" id="UP000037136"/>
    </source>
</evidence>
<protein>
    <recommendedName>
        <fullName evidence="6">Glycosyltransferase 2-like domain-containing protein</fullName>
    </recommendedName>
</protein>
<dbReference type="PANTHER" id="PTHR31410">
    <property type="entry name" value="TRANSMEMBRANE PROTEIN 246"/>
    <property type="match status" value="1"/>
</dbReference>
<evidence type="ECO:0008006" key="6">
    <source>
        <dbReference type="Google" id="ProtNLM"/>
    </source>
</evidence>
<dbReference type="GO" id="GO:0006506">
    <property type="term" value="P:GPI anchor biosynthetic process"/>
    <property type="evidence" value="ECO:0007669"/>
    <property type="project" value="InterPro"/>
</dbReference>
<dbReference type="OrthoDB" id="2016523at2759"/>
<dbReference type="EMBL" id="LAZP02000621">
    <property type="protein sequence ID" value="PFH56259.1"/>
    <property type="molecule type" value="Genomic_DNA"/>
</dbReference>
<feature type="transmembrane region" description="Helical" evidence="2">
    <location>
        <begin position="280"/>
        <end position="301"/>
    </location>
</feature>
<sequence>MRLWRLNAVFWLLWLSLVTWFFFNGYDDPSSVFYDARRAYRAPFSNLRVREVEAFLRRAAKRPMPNRTTTTTTMTKTTGRPPLLCVGIPSISRQSEAFVGHAVGSLLDTLSPLERDLIFLVVLLADGDPSMHSAYRQDWLRRLPDEVLVYGDDGVAANSSANFRRLPARGPAERVEKMRLDHAALVETCRARNAPYFALVEDDVVASRDWFVRLRRALSHLESSGRDWIYLRLFYSEFLMGWNAEEWLGYSQVIAAAYGLLILLLLELRRRHRLGSSPGCVFVLALCLWMPAMIGLVFMVGRVSLRRLGPSPPEGVREMPNYGCCAQGLVFPRRHLQGLHDLLASPPFAFAGDQILEDYARDRGLARFALRDSVSHPGASSAEETTNQLPERTTQRFSAGQAVEQLQSIKRCIAPPAHDNRREAYMFHLRFRQFYGLETGG</sequence>
<comment type="caution">
    <text evidence="4">The sequence shown here is derived from an EMBL/GenBank/DDBJ whole genome shotgun (WGS) entry which is preliminary data.</text>
</comment>
<proteinExistence type="predicted"/>
<feature type="chain" id="PRO_5013355515" description="Glycosyltransferase 2-like domain-containing protein" evidence="3">
    <location>
        <begin position="21"/>
        <end position="441"/>
    </location>
</feature>
<feature type="signal peptide" evidence="3">
    <location>
        <begin position="1"/>
        <end position="20"/>
    </location>
</feature>
<reference evidence="4 5" key="2">
    <citation type="journal article" date="2017" name="Sci. Rep.">
        <title>Ant-infecting Ophiocordyceps genomes reveal a high diversity of potential behavioral manipulation genes and a possible major role for enterotoxins.</title>
        <authorList>
            <person name="de Bekker C."/>
            <person name="Ohm R.A."/>
            <person name="Evans H.C."/>
            <person name="Brachmann A."/>
            <person name="Hughes D.P."/>
        </authorList>
    </citation>
    <scope>NUCLEOTIDE SEQUENCE [LARGE SCALE GENOMIC DNA]</scope>
    <source>
        <strain evidence="4 5">SC16a</strain>
    </source>
</reference>
<feature type="compositionally biased region" description="Polar residues" evidence="1">
    <location>
        <begin position="382"/>
        <end position="397"/>
    </location>
</feature>
<keyword evidence="2" id="KW-0812">Transmembrane</keyword>
<dbReference type="InterPro" id="IPR029675">
    <property type="entry name" value="PGAP4"/>
</dbReference>
<evidence type="ECO:0000256" key="2">
    <source>
        <dbReference type="SAM" id="Phobius"/>
    </source>
</evidence>
<keyword evidence="3" id="KW-0732">Signal</keyword>
<organism evidence="4 5">
    <name type="scientific">Ophiocordyceps unilateralis</name>
    <name type="common">Zombie-ant fungus</name>
    <name type="synonym">Torrubia unilateralis</name>
    <dbReference type="NCBI Taxonomy" id="268505"/>
    <lineage>
        <taxon>Eukaryota</taxon>
        <taxon>Fungi</taxon>
        <taxon>Dikarya</taxon>
        <taxon>Ascomycota</taxon>
        <taxon>Pezizomycotina</taxon>
        <taxon>Sordariomycetes</taxon>
        <taxon>Hypocreomycetidae</taxon>
        <taxon>Hypocreales</taxon>
        <taxon>Ophiocordycipitaceae</taxon>
        <taxon>Ophiocordyceps</taxon>
    </lineage>
</organism>